<dbReference type="SMART" id="SM00355">
    <property type="entry name" value="ZnF_C2H2"/>
    <property type="match status" value="3"/>
</dbReference>
<dbReference type="SUPFAM" id="SSF57667">
    <property type="entry name" value="beta-beta-alpha zinc fingers"/>
    <property type="match status" value="1"/>
</dbReference>
<sequence>MPRATSFKFIDQSARECKECNLVFDYPHLMRKHMRTQHMKSQGNFRCSWPGCSFTSPRRSNFNTHYRTHTQEKSKACPDCDFRACDPASVFRHRKRIHEYIPNARKGRAASNRSVSPASASTSFESVLDFSSFPSASLNASNSESAAPSDCSSSPPTLSSASNSESAPSDLSSLSSSAWETNSSTIDPDYATYNQIPLDLDGLFNQPDALHCFEGTGLNWDEKLLGVPCPRPLFPAVDSTPSLEDINSTFYSESESWSDLSLFFGNPSEPLDYSEITSSCQSAQDLWQNMNVSTGQNFGQDHHLQSTTYDTCTGGIAEFNPSTPVLISPEHFQVIFGSESDNHVEPASARLPEVSSQSDPSTFNSAYGLTNLTRTLSFESVPSTTLSSSSMDSLFSLDQTNNAIAY</sequence>
<reference evidence="8" key="1">
    <citation type="submission" date="2022-08" db="EMBL/GenBank/DDBJ databases">
        <authorList>
            <consortium name="DOE Joint Genome Institute"/>
            <person name="Min B."/>
            <person name="Riley R."/>
            <person name="Sierra-Patev S."/>
            <person name="Naranjo-Ortiz M."/>
            <person name="Looney B."/>
            <person name="Konkel Z."/>
            <person name="Slot J.C."/>
            <person name="Sakamoto Y."/>
            <person name="Steenwyk J.L."/>
            <person name="Rokas A."/>
            <person name="Carro J."/>
            <person name="Camarero S."/>
            <person name="Ferreira P."/>
            <person name="Molpeceres G."/>
            <person name="Ruiz-Duenas F.J."/>
            <person name="Serrano A."/>
            <person name="Henrissat B."/>
            <person name="Drula E."/>
            <person name="Hughes K.W."/>
            <person name="Mata J.L."/>
            <person name="Ishikawa N.K."/>
            <person name="Vargas-Isla R."/>
            <person name="Ushijima S."/>
            <person name="Smith C.A."/>
            <person name="Ahrendt S."/>
            <person name="Andreopoulos W."/>
            <person name="He G."/>
            <person name="Labutti K."/>
            <person name="Lipzen A."/>
            <person name="Ng V."/>
            <person name="Sandor L."/>
            <person name="Barry K."/>
            <person name="Martinez A.T."/>
            <person name="Xiao Y."/>
            <person name="Gibbons J.G."/>
            <person name="Terashima K."/>
            <person name="Hibbett D.S."/>
            <person name="Grigoriev I.V."/>
        </authorList>
    </citation>
    <scope>NUCLEOTIDE SEQUENCE</scope>
    <source>
        <strain evidence="8">TFB7829</strain>
    </source>
</reference>
<evidence type="ECO:0000256" key="3">
    <source>
        <dbReference type="ARBA" id="ARBA00022771"/>
    </source>
</evidence>
<dbReference type="PANTHER" id="PTHR19818:SF139">
    <property type="entry name" value="PAIR-RULE PROTEIN ODD-PAIRED"/>
    <property type="match status" value="1"/>
</dbReference>
<dbReference type="Proteomes" id="UP001163850">
    <property type="component" value="Unassembled WGS sequence"/>
</dbReference>
<gene>
    <name evidence="8" type="ORF">F5890DRAFT_358121</name>
</gene>
<evidence type="ECO:0000256" key="4">
    <source>
        <dbReference type="ARBA" id="ARBA00022833"/>
    </source>
</evidence>
<protein>
    <recommendedName>
        <fullName evidence="7">C2H2-type domain-containing protein</fullName>
    </recommendedName>
</protein>
<feature type="domain" description="C2H2-type" evidence="7">
    <location>
        <begin position="15"/>
        <end position="43"/>
    </location>
</feature>
<dbReference type="EMBL" id="MU801906">
    <property type="protein sequence ID" value="KAJ3988710.1"/>
    <property type="molecule type" value="Genomic_DNA"/>
</dbReference>
<keyword evidence="2" id="KW-0677">Repeat</keyword>
<evidence type="ECO:0000259" key="7">
    <source>
        <dbReference type="PROSITE" id="PS50157"/>
    </source>
</evidence>
<evidence type="ECO:0000256" key="1">
    <source>
        <dbReference type="ARBA" id="ARBA00022723"/>
    </source>
</evidence>
<dbReference type="GO" id="GO:0000981">
    <property type="term" value="F:DNA-binding transcription factor activity, RNA polymerase II-specific"/>
    <property type="evidence" value="ECO:0007669"/>
    <property type="project" value="TreeGrafter"/>
</dbReference>
<proteinExistence type="predicted"/>
<accession>A0AA38Q7E7</accession>
<dbReference type="PANTHER" id="PTHR19818">
    <property type="entry name" value="ZINC FINGER PROTEIN ZIC AND GLI"/>
    <property type="match status" value="1"/>
</dbReference>
<evidence type="ECO:0000313" key="9">
    <source>
        <dbReference type="Proteomes" id="UP001163850"/>
    </source>
</evidence>
<feature type="domain" description="C2H2-type" evidence="7">
    <location>
        <begin position="45"/>
        <end position="74"/>
    </location>
</feature>
<comment type="caution">
    <text evidence="8">The sequence shown here is derived from an EMBL/GenBank/DDBJ whole genome shotgun (WGS) entry which is preliminary data.</text>
</comment>
<dbReference type="InterPro" id="IPR036236">
    <property type="entry name" value="Znf_C2H2_sf"/>
</dbReference>
<dbReference type="GO" id="GO:0008270">
    <property type="term" value="F:zinc ion binding"/>
    <property type="evidence" value="ECO:0007669"/>
    <property type="project" value="UniProtKB-KW"/>
</dbReference>
<dbReference type="GO" id="GO:0005634">
    <property type="term" value="C:nucleus"/>
    <property type="evidence" value="ECO:0007669"/>
    <property type="project" value="UniProtKB-ARBA"/>
</dbReference>
<dbReference type="PROSITE" id="PS50157">
    <property type="entry name" value="ZINC_FINGER_C2H2_2"/>
    <property type="match status" value="2"/>
</dbReference>
<dbReference type="InterPro" id="IPR013087">
    <property type="entry name" value="Znf_C2H2_type"/>
</dbReference>
<dbReference type="Gene3D" id="3.30.160.60">
    <property type="entry name" value="Classic Zinc Finger"/>
    <property type="match status" value="1"/>
</dbReference>
<dbReference type="GO" id="GO:0045944">
    <property type="term" value="P:positive regulation of transcription by RNA polymerase II"/>
    <property type="evidence" value="ECO:0007669"/>
    <property type="project" value="UniProtKB-ARBA"/>
</dbReference>
<dbReference type="GO" id="GO:0000978">
    <property type="term" value="F:RNA polymerase II cis-regulatory region sequence-specific DNA binding"/>
    <property type="evidence" value="ECO:0007669"/>
    <property type="project" value="TreeGrafter"/>
</dbReference>
<keyword evidence="3 5" id="KW-0863">Zinc-finger</keyword>
<organism evidence="8 9">
    <name type="scientific">Lentinula detonsa</name>
    <dbReference type="NCBI Taxonomy" id="2804962"/>
    <lineage>
        <taxon>Eukaryota</taxon>
        <taxon>Fungi</taxon>
        <taxon>Dikarya</taxon>
        <taxon>Basidiomycota</taxon>
        <taxon>Agaricomycotina</taxon>
        <taxon>Agaricomycetes</taxon>
        <taxon>Agaricomycetidae</taxon>
        <taxon>Agaricales</taxon>
        <taxon>Marasmiineae</taxon>
        <taxon>Omphalotaceae</taxon>
        <taxon>Lentinula</taxon>
    </lineage>
</organism>
<evidence type="ECO:0000256" key="2">
    <source>
        <dbReference type="ARBA" id="ARBA00022737"/>
    </source>
</evidence>
<dbReference type="AlphaFoldDB" id="A0AA38Q7E7"/>
<evidence type="ECO:0000256" key="5">
    <source>
        <dbReference type="PROSITE-ProRule" id="PRU00042"/>
    </source>
</evidence>
<evidence type="ECO:0000313" key="8">
    <source>
        <dbReference type="EMBL" id="KAJ3988710.1"/>
    </source>
</evidence>
<dbReference type="Pfam" id="PF00096">
    <property type="entry name" value="zf-C2H2"/>
    <property type="match status" value="1"/>
</dbReference>
<keyword evidence="1" id="KW-0479">Metal-binding</keyword>
<name>A0AA38Q7E7_9AGAR</name>
<dbReference type="PROSITE" id="PS00028">
    <property type="entry name" value="ZINC_FINGER_C2H2_1"/>
    <property type="match status" value="1"/>
</dbReference>
<feature type="region of interest" description="Disordered" evidence="6">
    <location>
        <begin position="144"/>
        <end position="175"/>
    </location>
</feature>
<dbReference type="InterPro" id="IPR050329">
    <property type="entry name" value="GLI_C2H2-zinc-finger"/>
</dbReference>
<keyword evidence="4" id="KW-0862">Zinc</keyword>
<evidence type="ECO:0000256" key="6">
    <source>
        <dbReference type="SAM" id="MobiDB-lite"/>
    </source>
</evidence>